<proteinExistence type="predicted"/>
<keyword evidence="5 7" id="KW-1133">Transmembrane helix</keyword>
<organism evidence="9 10">
    <name type="scientific">Trapa natans</name>
    <name type="common">Water chestnut</name>
    <dbReference type="NCBI Taxonomy" id="22666"/>
    <lineage>
        <taxon>Eukaryota</taxon>
        <taxon>Viridiplantae</taxon>
        <taxon>Streptophyta</taxon>
        <taxon>Embryophyta</taxon>
        <taxon>Tracheophyta</taxon>
        <taxon>Spermatophyta</taxon>
        <taxon>Magnoliopsida</taxon>
        <taxon>eudicotyledons</taxon>
        <taxon>Gunneridae</taxon>
        <taxon>Pentapetalae</taxon>
        <taxon>rosids</taxon>
        <taxon>malvids</taxon>
        <taxon>Myrtales</taxon>
        <taxon>Lythraceae</taxon>
        <taxon>Trapa</taxon>
    </lineage>
</organism>
<comment type="subcellular location">
    <subcellularLocation>
        <location evidence="1">Membrane</location>
    </subcellularLocation>
</comment>
<evidence type="ECO:0000313" key="9">
    <source>
        <dbReference type="EMBL" id="KAK4796935.1"/>
    </source>
</evidence>
<dbReference type="GO" id="GO:0016020">
    <property type="term" value="C:membrane"/>
    <property type="evidence" value="ECO:0007669"/>
    <property type="project" value="UniProtKB-SubCell"/>
</dbReference>
<dbReference type="Proteomes" id="UP001346149">
    <property type="component" value="Unassembled WGS sequence"/>
</dbReference>
<feature type="transmembrane region" description="Helical" evidence="7">
    <location>
        <begin position="399"/>
        <end position="416"/>
    </location>
</feature>
<dbReference type="Pfam" id="PF01490">
    <property type="entry name" value="Aa_trans"/>
    <property type="match status" value="2"/>
</dbReference>
<dbReference type="PANTHER" id="PTHR48017">
    <property type="entry name" value="OS05G0424000 PROTEIN-RELATED"/>
    <property type="match status" value="1"/>
</dbReference>
<sequence>MDKRDEGQGIPIAINNSIQHAQGITSTMTAGSKGLVILYIDLLWTLVTASAHIITAVIGSGVLSLSWAIAQLGWAVGVAVLMAFSIISYFTATLLADCYRSPDPITGKRNYTYMDAIRANLGKPTSPTQKVQLCGLAQYGNLIGITIGYTITTSISMVAELRSKCFHKNGHHVKCHISNNPFMLIFACIQIILSQIPNFHKLSWLSYIAAVMSFAYSSIGVALSIAKVAGGAHVRMTLIGLTVGVEVSEAQKVWRTFQAIGNIAFAFGFTVVLVEIQAGYSEVEPTGEQGHEEGIADRDYDRNHLLLIVWVLRLRCLREHCTREHHHGFGFFEPFWLIDLANMCLVVHLVGAYRVFCQPIFGFVENWCSDRWPESDFINREIDVEIPGYGKYNFNLFRLAWRTVYVIITSLVALIFPFFNDFPGLIGSLAFWPLAVYFPVEMHIARKKMKKYSFMWVCLKALSWICLIVSAVAAVGSVQGLFEDLMKYKPF</sequence>
<reference evidence="9 10" key="1">
    <citation type="journal article" date="2023" name="Hortic Res">
        <title>Pangenome of water caltrop reveals structural variations and asymmetric subgenome divergence after allopolyploidization.</title>
        <authorList>
            <person name="Zhang X."/>
            <person name="Chen Y."/>
            <person name="Wang L."/>
            <person name="Yuan Y."/>
            <person name="Fang M."/>
            <person name="Shi L."/>
            <person name="Lu R."/>
            <person name="Comes H.P."/>
            <person name="Ma Y."/>
            <person name="Chen Y."/>
            <person name="Huang G."/>
            <person name="Zhou Y."/>
            <person name="Zheng Z."/>
            <person name="Qiu Y."/>
        </authorList>
    </citation>
    <scope>NUCLEOTIDE SEQUENCE [LARGE SCALE GENOMIC DNA]</scope>
    <source>
        <strain evidence="9">F231</strain>
    </source>
</reference>
<protein>
    <recommendedName>
        <fullName evidence="8">Amino acid transporter transmembrane domain-containing protein</fullName>
    </recommendedName>
</protein>
<feature type="transmembrane region" description="Helical" evidence="7">
    <location>
        <begin position="72"/>
        <end position="92"/>
    </location>
</feature>
<evidence type="ECO:0000256" key="4">
    <source>
        <dbReference type="ARBA" id="ARBA00022970"/>
    </source>
</evidence>
<keyword evidence="2" id="KW-0813">Transport</keyword>
<keyword evidence="6 7" id="KW-0472">Membrane</keyword>
<gene>
    <name evidence="9" type="ORF">SAY86_029261</name>
</gene>
<evidence type="ECO:0000256" key="3">
    <source>
        <dbReference type="ARBA" id="ARBA00022692"/>
    </source>
</evidence>
<feature type="domain" description="Amino acid transporter transmembrane" evidence="8">
    <location>
        <begin position="332"/>
        <end position="482"/>
    </location>
</feature>
<evidence type="ECO:0000256" key="1">
    <source>
        <dbReference type="ARBA" id="ARBA00004370"/>
    </source>
</evidence>
<name>A0AAN7M105_TRANT</name>
<feature type="transmembrane region" description="Helical" evidence="7">
    <location>
        <begin position="204"/>
        <end position="226"/>
    </location>
</feature>
<dbReference type="AlphaFoldDB" id="A0AAN7M105"/>
<evidence type="ECO:0000313" key="10">
    <source>
        <dbReference type="Proteomes" id="UP001346149"/>
    </source>
</evidence>
<evidence type="ECO:0000256" key="6">
    <source>
        <dbReference type="ARBA" id="ARBA00023136"/>
    </source>
</evidence>
<evidence type="ECO:0000256" key="5">
    <source>
        <dbReference type="ARBA" id="ARBA00022989"/>
    </source>
</evidence>
<evidence type="ECO:0000256" key="7">
    <source>
        <dbReference type="SAM" id="Phobius"/>
    </source>
</evidence>
<accession>A0AAN7M105</accession>
<keyword evidence="4" id="KW-0029">Amino-acid transport</keyword>
<feature type="transmembrane region" description="Helical" evidence="7">
    <location>
        <begin position="180"/>
        <end position="198"/>
    </location>
</feature>
<feature type="transmembrane region" description="Helical" evidence="7">
    <location>
        <begin position="42"/>
        <end position="65"/>
    </location>
</feature>
<evidence type="ECO:0000259" key="8">
    <source>
        <dbReference type="Pfam" id="PF01490"/>
    </source>
</evidence>
<dbReference type="InterPro" id="IPR013057">
    <property type="entry name" value="AA_transpt_TM"/>
</dbReference>
<comment type="caution">
    <text evidence="9">The sequence shown here is derived from an EMBL/GenBank/DDBJ whole genome shotgun (WGS) entry which is preliminary data.</text>
</comment>
<feature type="domain" description="Amino acid transporter transmembrane" evidence="8">
    <location>
        <begin position="46"/>
        <end position="278"/>
    </location>
</feature>
<dbReference type="EMBL" id="JAXQNO010000006">
    <property type="protein sequence ID" value="KAK4796935.1"/>
    <property type="molecule type" value="Genomic_DNA"/>
</dbReference>
<feature type="transmembrane region" description="Helical" evidence="7">
    <location>
        <begin position="422"/>
        <end position="440"/>
    </location>
</feature>
<evidence type="ECO:0000256" key="2">
    <source>
        <dbReference type="ARBA" id="ARBA00022448"/>
    </source>
</evidence>
<feature type="transmembrane region" description="Helical" evidence="7">
    <location>
        <begin position="461"/>
        <end position="482"/>
    </location>
</feature>
<keyword evidence="10" id="KW-1185">Reference proteome</keyword>
<dbReference type="GO" id="GO:0006865">
    <property type="term" value="P:amino acid transport"/>
    <property type="evidence" value="ECO:0007669"/>
    <property type="project" value="UniProtKB-KW"/>
</dbReference>
<keyword evidence="3 7" id="KW-0812">Transmembrane</keyword>